<dbReference type="SUPFAM" id="SSF54001">
    <property type="entry name" value="Cysteine proteinases"/>
    <property type="match status" value="1"/>
</dbReference>
<dbReference type="InterPro" id="IPR038765">
    <property type="entry name" value="Papain-like_cys_pep_sf"/>
</dbReference>
<keyword evidence="4" id="KW-0788">Thiol protease</keyword>
<sequence>MASPGFLAGLVAALMAVGAVFSAATAILENPAPAHVPGMPDTLLDAYLRAAHTLPELHPQCEGMRWQILAGIGKVESSLLAGRDIAPNGDVSPPMIGPRLDGSGADGNLTPHYDTDNGRFDGDTEYDRAVGPNQHLPSGWADHYGADGNADGVKNPHNAYDSALASARELCLSAGESGVDFTDRDQLADALYRYNRSDRYVEDVLAAIEEFDAYAPAGGGGRGSEQGRAAVEWALRQVGKPYVWGGTGPSGFDCSGLTQQAWAAAGVDIPRVTTDQYRAGRRVSLHQLQPGDLLFYDTTDLGSPGPAPSHVTMYIGEGRMINAPSSGQTVRTEPVASETYSPRFMGAVRPREP</sequence>
<evidence type="ECO:0000256" key="2">
    <source>
        <dbReference type="ARBA" id="ARBA00022670"/>
    </source>
</evidence>
<comment type="similarity">
    <text evidence="1">Belongs to the peptidase C40 family.</text>
</comment>
<evidence type="ECO:0000256" key="3">
    <source>
        <dbReference type="ARBA" id="ARBA00022801"/>
    </source>
</evidence>
<name>A0A9X3NN36_9ACTN</name>
<proteinExistence type="inferred from homology"/>
<dbReference type="EMBL" id="JAJAQC010000018">
    <property type="protein sequence ID" value="MDA0565158.1"/>
    <property type="molecule type" value="Genomic_DNA"/>
</dbReference>
<accession>A0A9X3NN36</accession>
<keyword evidence="3" id="KW-0378">Hydrolase</keyword>
<dbReference type="PANTHER" id="PTHR47359:SF3">
    <property type="entry name" value="NLP_P60 DOMAIN-CONTAINING PROTEIN-RELATED"/>
    <property type="match status" value="1"/>
</dbReference>
<dbReference type="Gene3D" id="3.90.1720.10">
    <property type="entry name" value="endopeptidase domain like (from Nostoc punctiforme)"/>
    <property type="match status" value="1"/>
</dbReference>
<evidence type="ECO:0000256" key="1">
    <source>
        <dbReference type="ARBA" id="ARBA00007074"/>
    </source>
</evidence>
<evidence type="ECO:0000256" key="4">
    <source>
        <dbReference type="ARBA" id="ARBA00022807"/>
    </source>
</evidence>
<evidence type="ECO:0000313" key="7">
    <source>
        <dbReference type="Proteomes" id="UP001140076"/>
    </source>
</evidence>
<dbReference type="GO" id="GO:0008234">
    <property type="term" value="F:cysteine-type peptidase activity"/>
    <property type="evidence" value="ECO:0007669"/>
    <property type="project" value="UniProtKB-KW"/>
</dbReference>
<gene>
    <name evidence="6" type="ORF">LG943_12650</name>
</gene>
<dbReference type="RefSeq" id="WP_270072437.1">
    <property type="nucleotide sequence ID" value="NZ_JAJAQC010000018.1"/>
</dbReference>
<evidence type="ECO:0000259" key="5">
    <source>
        <dbReference type="PROSITE" id="PS51935"/>
    </source>
</evidence>
<comment type="caution">
    <text evidence="6">The sequence shown here is derived from an EMBL/GenBank/DDBJ whole genome shotgun (WGS) entry which is preliminary data.</text>
</comment>
<dbReference type="PANTHER" id="PTHR47359">
    <property type="entry name" value="PEPTIDOGLYCAN DL-ENDOPEPTIDASE CWLO"/>
    <property type="match status" value="1"/>
</dbReference>
<dbReference type="GO" id="GO:0006508">
    <property type="term" value="P:proteolysis"/>
    <property type="evidence" value="ECO:0007669"/>
    <property type="project" value="UniProtKB-KW"/>
</dbReference>
<dbReference type="Pfam" id="PF00877">
    <property type="entry name" value="NLPC_P60"/>
    <property type="match status" value="1"/>
</dbReference>
<feature type="domain" description="NlpC/P60" evidence="5">
    <location>
        <begin position="224"/>
        <end position="351"/>
    </location>
</feature>
<dbReference type="SUPFAM" id="SSF53955">
    <property type="entry name" value="Lysozyme-like"/>
    <property type="match status" value="1"/>
</dbReference>
<dbReference type="InterPro" id="IPR000064">
    <property type="entry name" value="NLP_P60_dom"/>
</dbReference>
<keyword evidence="2" id="KW-0645">Protease</keyword>
<dbReference type="PROSITE" id="PS51935">
    <property type="entry name" value="NLPC_P60"/>
    <property type="match status" value="1"/>
</dbReference>
<dbReference type="Proteomes" id="UP001140076">
    <property type="component" value="Unassembled WGS sequence"/>
</dbReference>
<dbReference type="AlphaFoldDB" id="A0A9X3NN36"/>
<reference evidence="6" key="1">
    <citation type="submission" date="2021-10" db="EMBL/GenBank/DDBJ databases">
        <title>Streptomonospora sp. nov., isolated from mangrove soil.</title>
        <authorList>
            <person name="Chen X."/>
            <person name="Ge X."/>
            <person name="Liu W."/>
        </authorList>
    </citation>
    <scope>NUCLEOTIDE SEQUENCE</scope>
    <source>
        <strain evidence="6">S1-112</strain>
    </source>
</reference>
<dbReference type="InterPro" id="IPR023346">
    <property type="entry name" value="Lysozyme-like_dom_sf"/>
</dbReference>
<organism evidence="6 7">
    <name type="scientific">Streptomonospora mangrovi</name>
    <dbReference type="NCBI Taxonomy" id="2883123"/>
    <lineage>
        <taxon>Bacteria</taxon>
        <taxon>Bacillati</taxon>
        <taxon>Actinomycetota</taxon>
        <taxon>Actinomycetes</taxon>
        <taxon>Streptosporangiales</taxon>
        <taxon>Nocardiopsidaceae</taxon>
        <taxon>Streptomonospora</taxon>
    </lineage>
</organism>
<evidence type="ECO:0000313" key="6">
    <source>
        <dbReference type="EMBL" id="MDA0565158.1"/>
    </source>
</evidence>
<keyword evidence="7" id="KW-1185">Reference proteome</keyword>
<dbReference type="InterPro" id="IPR051794">
    <property type="entry name" value="PG_Endopeptidase_C40"/>
</dbReference>
<protein>
    <submittedName>
        <fullName evidence="6">C40 family peptidase</fullName>
    </submittedName>
</protein>